<protein>
    <recommendedName>
        <fullName evidence="5">Cyclase dehydrase</fullName>
    </recommendedName>
</protein>
<gene>
    <name evidence="3" type="ORF">NGM99_18495</name>
</gene>
<dbReference type="RefSeq" id="WP_252821693.1">
    <property type="nucleotide sequence ID" value="NZ_JAMXQS010000009.1"/>
</dbReference>
<proteinExistence type="predicted"/>
<keyword evidence="2" id="KW-1133">Transmembrane helix</keyword>
<evidence type="ECO:0000313" key="4">
    <source>
        <dbReference type="Proteomes" id="UP001205906"/>
    </source>
</evidence>
<feature type="transmembrane region" description="Helical" evidence="2">
    <location>
        <begin position="118"/>
        <end position="139"/>
    </location>
</feature>
<dbReference type="EMBL" id="JAMXQS010000009">
    <property type="protein sequence ID" value="MCO6051779.1"/>
    <property type="molecule type" value="Genomic_DNA"/>
</dbReference>
<reference evidence="3 4" key="1">
    <citation type="submission" date="2022-06" db="EMBL/GenBank/DDBJ databases">
        <title>Mesorhizobium sp. strain RP14 Genome sequencing and assembly.</title>
        <authorList>
            <person name="Kim I."/>
        </authorList>
    </citation>
    <scope>NUCLEOTIDE SEQUENCE [LARGE SCALE GENOMIC DNA]</scope>
    <source>
        <strain evidence="4">RP14(2022)</strain>
    </source>
</reference>
<evidence type="ECO:0000256" key="1">
    <source>
        <dbReference type="SAM" id="MobiDB-lite"/>
    </source>
</evidence>
<comment type="caution">
    <text evidence="3">The sequence shown here is derived from an EMBL/GenBank/DDBJ whole genome shotgun (WGS) entry which is preliminary data.</text>
</comment>
<dbReference type="Proteomes" id="UP001205906">
    <property type="component" value="Unassembled WGS sequence"/>
</dbReference>
<organism evidence="3 4">
    <name type="scientific">Mesorhizobium liriopis</name>
    <dbReference type="NCBI Taxonomy" id="2953882"/>
    <lineage>
        <taxon>Bacteria</taxon>
        <taxon>Pseudomonadati</taxon>
        <taxon>Pseudomonadota</taxon>
        <taxon>Alphaproteobacteria</taxon>
        <taxon>Hyphomicrobiales</taxon>
        <taxon>Phyllobacteriaceae</taxon>
        <taxon>Mesorhizobium</taxon>
    </lineage>
</organism>
<keyword evidence="2" id="KW-0812">Transmembrane</keyword>
<sequence length="201" mass="20949">MSLANLSGIARSKGDPRVQHKGPSSLTSADRLARALGWFSIGLGVAELVAPGRIARTLGLEGREGLIRAYGARELASAIPTLSIDKQAGLAARIAGDALDLGTLSTALHRDNPKLNNALIATALVVGVTLLDITAYAGVKGAHRRTRGSNRDYSDRVGLPRGAQESRGLAREDFEIPADYKAEGRLADALPAGSSETNSEG</sequence>
<evidence type="ECO:0000313" key="3">
    <source>
        <dbReference type="EMBL" id="MCO6051779.1"/>
    </source>
</evidence>
<evidence type="ECO:0008006" key="5">
    <source>
        <dbReference type="Google" id="ProtNLM"/>
    </source>
</evidence>
<accession>A0ABT1CAF3</accession>
<keyword evidence="2" id="KW-0472">Membrane</keyword>
<feature type="region of interest" description="Disordered" evidence="1">
    <location>
        <begin position="144"/>
        <end position="174"/>
    </location>
</feature>
<evidence type="ECO:0000256" key="2">
    <source>
        <dbReference type="SAM" id="Phobius"/>
    </source>
</evidence>
<feature type="region of interest" description="Disordered" evidence="1">
    <location>
        <begin position="1"/>
        <end position="25"/>
    </location>
</feature>
<name>A0ABT1CAF3_9HYPH</name>
<keyword evidence="4" id="KW-1185">Reference proteome</keyword>